<dbReference type="Proteomes" id="UP000278756">
    <property type="component" value="Chromosome 2"/>
</dbReference>
<evidence type="ECO:0000313" key="2">
    <source>
        <dbReference type="Proteomes" id="UP000278756"/>
    </source>
</evidence>
<gene>
    <name evidence="1" type="ORF">EM6_2246</name>
</gene>
<dbReference type="EMBL" id="AP018828">
    <property type="protein sequence ID" value="BBF81644.1"/>
    <property type="molecule type" value="Genomic_DNA"/>
</dbReference>
<evidence type="ECO:0000313" key="1">
    <source>
        <dbReference type="EMBL" id="BBF81644.1"/>
    </source>
</evidence>
<organism evidence="1 2">
    <name type="scientific">Asticcacaulis excentricus</name>
    <dbReference type="NCBI Taxonomy" id="78587"/>
    <lineage>
        <taxon>Bacteria</taxon>
        <taxon>Pseudomonadati</taxon>
        <taxon>Pseudomonadota</taxon>
        <taxon>Alphaproteobacteria</taxon>
        <taxon>Caulobacterales</taxon>
        <taxon>Caulobacteraceae</taxon>
        <taxon>Asticcacaulis</taxon>
    </lineage>
</organism>
<protein>
    <submittedName>
        <fullName evidence="1">Uncharacterized protein</fullName>
    </submittedName>
</protein>
<sequence>MAIINLCEISHNVWIMCAKFHTKWRTAYNINLYISIY</sequence>
<proteinExistence type="predicted"/>
<reference evidence="2" key="2">
    <citation type="journal article" date="2017" name="Plant Physiol. Biochem.">
        <title>Differential oxidative and antioxidative response of duckweed Lemna minor toward plant growth promoting/inhibiting bacteria.</title>
        <authorList>
            <person name="Ishizawa H."/>
            <person name="Kuroda M."/>
            <person name="Morikawa M."/>
            <person name="Ike M."/>
        </authorList>
    </citation>
    <scope>NUCLEOTIDE SEQUENCE [LARGE SCALE GENOMIC DNA]</scope>
    <source>
        <strain evidence="2">M6</strain>
    </source>
</reference>
<dbReference type="AlphaFoldDB" id="A0A3G9G939"/>
<accession>A0A3G9G939</accession>
<name>A0A3G9G939_9CAUL</name>
<reference evidence="2" key="1">
    <citation type="journal article" date="2017" name="Biotechnol. Biofuels">
        <title>Evaluation of environmental bacterial communities as a factor affecting the growth of duckweed Lemna minor.</title>
        <authorList>
            <person name="Ishizawa H."/>
            <person name="Kuroda M."/>
            <person name="Morikawa M."/>
            <person name="Ike M."/>
        </authorList>
    </citation>
    <scope>NUCLEOTIDE SEQUENCE [LARGE SCALE GENOMIC DNA]</scope>
    <source>
        <strain evidence="2">M6</strain>
    </source>
</reference>